<comment type="cofactor">
    <cofactor evidence="1">
        <name>FMN</name>
        <dbReference type="ChEBI" id="CHEBI:58210"/>
    </cofactor>
</comment>
<dbReference type="Proteomes" id="UP000016223">
    <property type="component" value="Chromosome 1"/>
</dbReference>
<evidence type="ECO:0000313" key="4">
    <source>
        <dbReference type="Proteomes" id="UP000016223"/>
    </source>
</evidence>
<dbReference type="HOGENOM" id="CLU_2358863_0_0_4"/>
<dbReference type="EMBL" id="CP003911">
    <property type="protein sequence ID" value="AGU49353.1"/>
    <property type="molecule type" value="Genomic_DNA"/>
</dbReference>
<gene>
    <name evidence="3" type="ORF">VAPA_1c22490</name>
</gene>
<feature type="domain" description="FMN-dependent dehydrogenase" evidence="2">
    <location>
        <begin position="12"/>
        <end position="84"/>
    </location>
</feature>
<name>T1X9X5_VARPD</name>
<dbReference type="KEGG" id="vpd:VAPA_1c22490"/>
<dbReference type="PATRIC" id="fig|1246301.3.peg.2279"/>
<evidence type="ECO:0000256" key="1">
    <source>
        <dbReference type="ARBA" id="ARBA00001917"/>
    </source>
</evidence>
<dbReference type="Pfam" id="PF01070">
    <property type="entry name" value="FMN_dh"/>
    <property type="match status" value="1"/>
</dbReference>
<dbReference type="RefSeq" id="WP_021006864.1">
    <property type="nucleotide sequence ID" value="NC_022247.1"/>
</dbReference>
<dbReference type="GO" id="GO:0016491">
    <property type="term" value="F:oxidoreductase activity"/>
    <property type="evidence" value="ECO:0007669"/>
    <property type="project" value="InterPro"/>
</dbReference>
<dbReference type="InterPro" id="IPR013785">
    <property type="entry name" value="Aldolase_TIM"/>
</dbReference>
<organism evidence="3 4">
    <name type="scientific">Variovorax paradoxus B4</name>
    <dbReference type="NCBI Taxonomy" id="1246301"/>
    <lineage>
        <taxon>Bacteria</taxon>
        <taxon>Pseudomonadati</taxon>
        <taxon>Pseudomonadota</taxon>
        <taxon>Betaproteobacteria</taxon>
        <taxon>Burkholderiales</taxon>
        <taxon>Comamonadaceae</taxon>
        <taxon>Variovorax</taxon>
    </lineage>
</organism>
<dbReference type="AlphaFoldDB" id="T1X9X5"/>
<sequence>MLHTLDDCDAAARQCLPRALYGFAANGSERGASVLSNTRSFERRALVPQTVVDVSSISQTRSIVGTNYASHFGIAPMGVRCLHTARISDWPRPRMR</sequence>
<dbReference type="SUPFAM" id="SSF51395">
    <property type="entry name" value="FMN-linked oxidoreductases"/>
    <property type="match status" value="1"/>
</dbReference>
<accession>T1X9X5</accession>
<dbReference type="Gene3D" id="3.20.20.70">
    <property type="entry name" value="Aldolase class I"/>
    <property type="match status" value="1"/>
</dbReference>
<dbReference type="InterPro" id="IPR000262">
    <property type="entry name" value="FMN-dep_DH"/>
</dbReference>
<evidence type="ECO:0000313" key="3">
    <source>
        <dbReference type="EMBL" id="AGU49353.1"/>
    </source>
</evidence>
<proteinExistence type="predicted"/>
<reference evidence="3 4" key="1">
    <citation type="submission" date="2012-10" db="EMBL/GenBank/DDBJ databases">
        <title>Genome sequence of Variovorax paradoxus B4.</title>
        <authorList>
            <person name="Schuldes J."/>
            <person name="Brandt U."/>
            <person name="Hiessl S."/>
            <person name="Wuebbeler J.H."/>
            <person name="Thuermer A."/>
            <person name="Steinbuechel A."/>
            <person name="Daniel R."/>
        </authorList>
    </citation>
    <scope>NUCLEOTIDE SEQUENCE [LARGE SCALE GENOMIC DNA]</scope>
    <source>
        <strain evidence="3 4">B4</strain>
    </source>
</reference>
<protein>
    <submittedName>
        <fullName evidence="3">FMN-dependent dehydrogenase domain-containing protein</fullName>
    </submittedName>
</protein>
<evidence type="ECO:0000259" key="2">
    <source>
        <dbReference type="Pfam" id="PF01070"/>
    </source>
</evidence>